<dbReference type="Pfam" id="PF04893">
    <property type="entry name" value="Yip1"/>
    <property type="match status" value="1"/>
</dbReference>
<evidence type="ECO:0000256" key="4">
    <source>
        <dbReference type="ARBA" id="ARBA00022989"/>
    </source>
</evidence>
<dbReference type="GO" id="GO:0006888">
    <property type="term" value="P:endoplasmic reticulum to Golgi vesicle-mediated transport"/>
    <property type="evidence" value="ECO:0007669"/>
    <property type="project" value="InterPro"/>
</dbReference>
<evidence type="ECO:0000256" key="3">
    <source>
        <dbReference type="ARBA" id="ARBA00022692"/>
    </source>
</evidence>
<dbReference type="InterPro" id="IPR006977">
    <property type="entry name" value="Yip1_dom"/>
</dbReference>
<feature type="transmembrane region" description="Helical" evidence="6">
    <location>
        <begin position="240"/>
        <end position="265"/>
    </location>
</feature>
<feature type="transmembrane region" description="Helical" evidence="6">
    <location>
        <begin position="186"/>
        <end position="205"/>
    </location>
</feature>
<dbReference type="GO" id="GO:0000139">
    <property type="term" value="C:Golgi membrane"/>
    <property type="evidence" value="ECO:0007669"/>
    <property type="project" value="UniProtKB-SubCell"/>
</dbReference>
<evidence type="ECO:0000256" key="5">
    <source>
        <dbReference type="ARBA" id="ARBA00023136"/>
    </source>
</evidence>
<organism evidence="9 10">
    <name type="scientific">[Candida] subhashii</name>
    <dbReference type="NCBI Taxonomy" id="561895"/>
    <lineage>
        <taxon>Eukaryota</taxon>
        <taxon>Fungi</taxon>
        <taxon>Dikarya</taxon>
        <taxon>Ascomycota</taxon>
        <taxon>Saccharomycotina</taxon>
        <taxon>Pichiomycetes</taxon>
        <taxon>Debaryomycetaceae</taxon>
        <taxon>Spathaspora</taxon>
    </lineage>
</organism>
<dbReference type="OrthoDB" id="411251at2759"/>
<gene>
    <name evidence="9" type="ORF">J8A68_003975</name>
</gene>
<evidence type="ECO:0000256" key="6">
    <source>
        <dbReference type="RuleBase" id="RU361264"/>
    </source>
</evidence>
<keyword evidence="10" id="KW-1185">Reference proteome</keyword>
<feature type="compositionally biased region" description="Polar residues" evidence="7">
    <location>
        <begin position="34"/>
        <end position="45"/>
    </location>
</feature>
<comment type="subcellular location">
    <subcellularLocation>
        <location evidence="6">Golgi apparatus membrane</location>
        <topology evidence="6">Multi-pass membrane protein</topology>
    </subcellularLocation>
    <subcellularLocation>
        <location evidence="1">Membrane</location>
        <topology evidence="1">Multi-pass membrane protein</topology>
    </subcellularLocation>
</comment>
<evidence type="ECO:0000256" key="1">
    <source>
        <dbReference type="ARBA" id="ARBA00004141"/>
    </source>
</evidence>
<feature type="transmembrane region" description="Helical" evidence="6">
    <location>
        <begin position="212"/>
        <end position="234"/>
    </location>
</feature>
<keyword evidence="4 6" id="KW-1133">Transmembrane helix</keyword>
<feature type="compositionally biased region" description="Acidic residues" evidence="7">
    <location>
        <begin position="15"/>
        <end position="26"/>
    </location>
</feature>
<dbReference type="EMBL" id="JAGSYN010000173">
    <property type="protein sequence ID" value="KAG7662511.1"/>
    <property type="molecule type" value="Genomic_DNA"/>
</dbReference>
<evidence type="ECO:0000256" key="7">
    <source>
        <dbReference type="SAM" id="MobiDB-lite"/>
    </source>
</evidence>
<dbReference type="AlphaFoldDB" id="A0A8J5QC74"/>
<name>A0A8J5QC74_9ASCO</name>
<feature type="compositionally biased region" description="Polar residues" evidence="7">
    <location>
        <begin position="1"/>
        <end position="12"/>
    </location>
</feature>
<comment type="caution">
    <text evidence="9">The sequence shown here is derived from an EMBL/GenBank/DDBJ whole genome shotgun (WGS) entry which is preliminary data.</text>
</comment>
<dbReference type="RefSeq" id="XP_049262744.1">
    <property type="nucleotide sequence ID" value="XM_049407885.1"/>
</dbReference>
<dbReference type="PANTHER" id="PTHR21236">
    <property type="entry name" value="GOLGI MEMBRANE PROTEIN YIP1"/>
    <property type="match status" value="1"/>
</dbReference>
<feature type="transmembrane region" description="Helical" evidence="6">
    <location>
        <begin position="302"/>
        <end position="320"/>
    </location>
</feature>
<sequence length="321" mass="35479">MSSQQQWGSNAITPDVDDFIIPDDDFSAPPPQPRNQQSTSNIPQASSSSPFSPFNLVPKVDLSSTFTSFAASTSAQLPENTKVKERQYTGGDTLDEPILETLKRDLLQIGKRLTIVIWPMQLKKLAQLQQNRFLEFASTNGVQLPQSILNSRVIPVSEEEEEEEEEAVTGISSGELITQDSLDWDLWGPLIFSLTYSVALGLSASKNQTNQVFSGSFAFIWILYVIIGLNVQLLGGTISFMSAISAIGYSMFPIVIGELICSLVLKWKFIRLILMLVLNLWSIYAGVMSLKCSGVLPGRVLLAIYPVILFYSVLSWLTVIT</sequence>
<feature type="region of interest" description="Disordered" evidence="7">
    <location>
        <begin position="1"/>
        <end position="50"/>
    </location>
</feature>
<dbReference type="GO" id="GO:0005802">
    <property type="term" value="C:trans-Golgi network"/>
    <property type="evidence" value="ECO:0007669"/>
    <property type="project" value="TreeGrafter"/>
</dbReference>
<evidence type="ECO:0000313" key="10">
    <source>
        <dbReference type="Proteomes" id="UP000694255"/>
    </source>
</evidence>
<proteinExistence type="inferred from homology"/>
<reference evidence="9 10" key="1">
    <citation type="journal article" date="2021" name="DNA Res.">
        <title>Genome analysis of Candida subhashii reveals its hybrid nature and dual mitochondrial genome conformations.</title>
        <authorList>
            <person name="Mixao V."/>
            <person name="Hegedusova E."/>
            <person name="Saus E."/>
            <person name="Pryszcz L.P."/>
            <person name="Cillingova A."/>
            <person name="Nosek J."/>
            <person name="Gabaldon T."/>
        </authorList>
    </citation>
    <scope>NUCLEOTIDE SEQUENCE [LARGE SCALE GENOMIC DNA]</scope>
    <source>
        <strain evidence="9 10">CBS 10753</strain>
    </source>
</reference>
<dbReference type="GeneID" id="73470775"/>
<feature type="domain" description="Yip1" evidence="8">
    <location>
        <begin position="180"/>
        <end position="317"/>
    </location>
</feature>
<protein>
    <recommendedName>
        <fullName evidence="6">Protein YIP</fullName>
    </recommendedName>
</protein>
<evidence type="ECO:0000256" key="2">
    <source>
        <dbReference type="ARBA" id="ARBA00010596"/>
    </source>
</evidence>
<keyword evidence="3 6" id="KW-0812">Transmembrane</keyword>
<evidence type="ECO:0000259" key="8">
    <source>
        <dbReference type="Pfam" id="PF04893"/>
    </source>
</evidence>
<dbReference type="Proteomes" id="UP000694255">
    <property type="component" value="Unassembled WGS sequence"/>
</dbReference>
<accession>A0A8J5QC74</accession>
<feature type="transmembrane region" description="Helical" evidence="6">
    <location>
        <begin position="272"/>
        <end position="290"/>
    </location>
</feature>
<comment type="similarity">
    <text evidence="2 6">Belongs to the YIP1 family.</text>
</comment>
<dbReference type="PANTHER" id="PTHR21236:SF1">
    <property type="entry name" value="PROTEIN YIPF6"/>
    <property type="match status" value="1"/>
</dbReference>
<keyword evidence="5 6" id="KW-0472">Membrane</keyword>
<dbReference type="InterPro" id="IPR045231">
    <property type="entry name" value="Yip1/4-like"/>
</dbReference>
<evidence type="ECO:0000313" key="9">
    <source>
        <dbReference type="EMBL" id="KAG7662511.1"/>
    </source>
</evidence>